<reference evidence="3 4" key="1">
    <citation type="submission" date="2019-06" db="EMBL/GenBank/DDBJ databases">
        <authorList>
            <person name="Lee I."/>
            <person name="Jang G.I."/>
            <person name="Hwang C.Y."/>
        </authorList>
    </citation>
    <scope>NUCLEOTIDE SEQUENCE [LARGE SCALE GENOMIC DNA]</scope>
    <source>
        <strain evidence="3 4">PAMC 28131</strain>
    </source>
</reference>
<feature type="transmembrane region" description="Helical" evidence="2">
    <location>
        <begin position="80"/>
        <end position="98"/>
    </location>
</feature>
<evidence type="ECO:0000313" key="4">
    <source>
        <dbReference type="Proteomes" id="UP000319897"/>
    </source>
</evidence>
<dbReference type="InterPro" id="IPR004891">
    <property type="entry name" value="Mercury-R_MerC"/>
</dbReference>
<feature type="region of interest" description="Disordered" evidence="1">
    <location>
        <begin position="1"/>
        <end position="32"/>
    </location>
</feature>
<evidence type="ECO:0000313" key="3">
    <source>
        <dbReference type="EMBL" id="TPE59457.1"/>
    </source>
</evidence>
<organism evidence="3 4">
    <name type="scientific">Sandaracinobacter neustonicus</name>
    <dbReference type="NCBI Taxonomy" id="1715348"/>
    <lineage>
        <taxon>Bacteria</taxon>
        <taxon>Pseudomonadati</taxon>
        <taxon>Pseudomonadota</taxon>
        <taxon>Alphaproteobacteria</taxon>
        <taxon>Sphingomonadales</taxon>
        <taxon>Sphingosinicellaceae</taxon>
        <taxon>Sandaracinobacter</taxon>
    </lineage>
</organism>
<keyword evidence="4" id="KW-1185">Reference proteome</keyword>
<dbReference type="EMBL" id="VFSU01000030">
    <property type="protein sequence ID" value="TPE59457.1"/>
    <property type="molecule type" value="Genomic_DNA"/>
</dbReference>
<feature type="transmembrane region" description="Helical" evidence="2">
    <location>
        <begin position="110"/>
        <end position="126"/>
    </location>
</feature>
<dbReference type="GO" id="GO:0015097">
    <property type="term" value="F:mercury ion transmembrane transporter activity"/>
    <property type="evidence" value="ECO:0007669"/>
    <property type="project" value="InterPro"/>
</dbReference>
<keyword evidence="2" id="KW-0812">Transmembrane</keyword>
<dbReference type="GO" id="GO:0016020">
    <property type="term" value="C:membrane"/>
    <property type="evidence" value="ECO:0007669"/>
    <property type="project" value="InterPro"/>
</dbReference>
<accession>A0A501XGL2</accession>
<feature type="transmembrane region" description="Helical" evidence="2">
    <location>
        <begin position="48"/>
        <end position="68"/>
    </location>
</feature>
<comment type="caution">
    <text evidence="3">The sequence shown here is derived from an EMBL/GenBank/DDBJ whole genome shotgun (WGS) entry which is preliminary data.</text>
</comment>
<feature type="transmembrane region" description="Helical" evidence="2">
    <location>
        <begin position="132"/>
        <end position="149"/>
    </location>
</feature>
<keyword evidence="2" id="KW-0472">Membrane</keyword>
<dbReference type="AlphaFoldDB" id="A0A501XGL2"/>
<dbReference type="Proteomes" id="UP000319897">
    <property type="component" value="Unassembled WGS sequence"/>
</dbReference>
<gene>
    <name evidence="3" type="ORF">FJQ54_13280</name>
</gene>
<keyword evidence="2" id="KW-1133">Transmembrane helix</keyword>
<evidence type="ECO:0000256" key="1">
    <source>
        <dbReference type="SAM" id="MobiDB-lite"/>
    </source>
</evidence>
<feature type="compositionally biased region" description="Polar residues" evidence="1">
    <location>
        <begin position="16"/>
        <end position="32"/>
    </location>
</feature>
<sequence>MMLHYHIPQKQHRSGTRVNLSHNDGPGTESSGFNGPGLDGAAALMSSLCLVHCLLLPLAFALSPVLAVGLADELLHGPVWVHWLLIALAAPVSIYALWRGAGQRGIRLPWILAALGFTLMAAGALAHDRGPIEPILTVIGGVIVAYAHWRNWKARKAA</sequence>
<dbReference type="OrthoDB" id="7471688at2"/>
<protein>
    <submittedName>
        <fullName evidence="3">MerC domain-containing protein</fullName>
    </submittedName>
</protein>
<dbReference type="Pfam" id="PF03203">
    <property type="entry name" value="MerC"/>
    <property type="match status" value="1"/>
</dbReference>
<proteinExistence type="predicted"/>
<evidence type="ECO:0000256" key="2">
    <source>
        <dbReference type="SAM" id="Phobius"/>
    </source>
</evidence>
<name>A0A501XGL2_9SPHN</name>